<evidence type="ECO:0000256" key="1">
    <source>
        <dbReference type="SAM" id="Phobius"/>
    </source>
</evidence>
<protein>
    <submittedName>
        <fullName evidence="2">Uncharacterized protein</fullName>
    </submittedName>
</protein>
<evidence type="ECO:0000313" key="3">
    <source>
        <dbReference type="Proteomes" id="UP000093186"/>
    </source>
</evidence>
<dbReference type="Proteomes" id="UP000093186">
    <property type="component" value="Unassembled WGS sequence"/>
</dbReference>
<dbReference type="EMBL" id="MAKX01000001">
    <property type="protein sequence ID" value="OCK43220.1"/>
    <property type="molecule type" value="Genomic_DNA"/>
</dbReference>
<name>A0A1B9Y089_9FLAO</name>
<reference evidence="2 3" key="1">
    <citation type="submission" date="2016-06" db="EMBL/GenBank/DDBJ databases">
        <title>Draft Genome Sequence of Tenacibaculum soleae UCD-KL19.</title>
        <authorList>
            <person name="Eisen J.A."/>
            <person name="Coil D.A."/>
            <person name="Lujan K.M."/>
        </authorList>
    </citation>
    <scope>NUCLEOTIDE SEQUENCE [LARGE SCALE GENOMIC DNA]</scope>
    <source>
        <strain evidence="2 3">UCD-KL19</strain>
    </source>
</reference>
<keyword evidence="1" id="KW-0812">Transmembrane</keyword>
<organism evidence="2 3">
    <name type="scientific">Tenacibaculum soleae</name>
    <dbReference type="NCBI Taxonomy" id="447689"/>
    <lineage>
        <taxon>Bacteria</taxon>
        <taxon>Pseudomonadati</taxon>
        <taxon>Bacteroidota</taxon>
        <taxon>Flavobacteriia</taxon>
        <taxon>Flavobacteriales</taxon>
        <taxon>Flavobacteriaceae</taxon>
        <taxon>Tenacibaculum</taxon>
    </lineage>
</organism>
<keyword evidence="3" id="KW-1185">Reference proteome</keyword>
<sequence>MKFIKKCKSMTRKKTTFIFTGITIILISILILSFNLLTKFNHLNQNKTEEIIEKHQEWMQQIITSTDTISILSKQQIDSINNINAKQDSLLKKEQLNSLPKTK</sequence>
<comment type="caution">
    <text evidence="2">The sequence shown here is derived from an EMBL/GenBank/DDBJ whole genome shotgun (WGS) entry which is preliminary data.</text>
</comment>
<gene>
    <name evidence="2" type="ORF">BA195_00505</name>
</gene>
<dbReference type="STRING" id="447689.BA195_00505"/>
<proteinExistence type="predicted"/>
<feature type="transmembrane region" description="Helical" evidence="1">
    <location>
        <begin position="16"/>
        <end position="37"/>
    </location>
</feature>
<keyword evidence="1" id="KW-1133">Transmembrane helix</keyword>
<evidence type="ECO:0000313" key="2">
    <source>
        <dbReference type="EMBL" id="OCK43220.1"/>
    </source>
</evidence>
<keyword evidence="1" id="KW-0472">Membrane</keyword>
<accession>A0A1B9Y089</accession>
<dbReference type="AlphaFoldDB" id="A0A1B9Y089"/>